<dbReference type="PROSITE" id="PS00847">
    <property type="entry name" value="MCM_1"/>
    <property type="match status" value="1"/>
</dbReference>
<dbReference type="InterPro" id="IPR008047">
    <property type="entry name" value="MCM_4"/>
</dbReference>
<name>R7QUI7_CHOCR</name>
<evidence type="ECO:0000256" key="7">
    <source>
        <dbReference type="ARBA" id="ARBA00022840"/>
    </source>
</evidence>
<dbReference type="GO" id="GO:0006271">
    <property type="term" value="P:DNA strand elongation involved in DNA replication"/>
    <property type="evidence" value="ECO:0007669"/>
    <property type="project" value="TreeGrafter"/>
</dbReference>
<dbReference type="GO" id="GO:0005524">
    <property type="term" value="F:ATP binding"/>
    <property type="evidence" value="ECO:0007669"/>
    <property type="project" value="UniProtKB-UniRule"/>
</dbReference>
<accession>R7QUI7</accession>
<sequence length="844" mass="91299">MADQPDNNHPPSPSEPQSTPTPDPPTATPPAAPAATSPSANPPVTPNRPPPGPSRSTAAAAAAAAASGLGAATPTPAATPDEIVNATPLPLTPLSHRRELGVSPVRLARRPSTSPAASQGRAPQSPADPSQEQQLVLWGTTINLDDAERRLATFLTTFALPDAGEAAKPLYIDLLQHLAETGGVVVNIDMSHLYQADPGMYRKLIAYPNDLIAVFDSVVSKRRRSDLQVRTFNLQQQHVQSMRDLNPKDISTMIAVRGMVIRASNIIPDIQRAMYRCSKCSAMKDVEIQHGRIEEPRICPSCNTRDSFALIHSRSTFADKQTVRLQESPEDIPKGDTPATFTLIMYDTLVDVVKPGDRVEVTGILRATPIRLNAKMRTVRSVYRTYIDCDGATVNMGKEAYTEEQKRARRDYFETLACHPALYERLANSLAPSIFGMTDEKKGVLLQLFGGSSKSQAGQANNETLSDGSSRFRSAINVLLVGDPGTSKSQLLHSAHRLAPRGVYTSGRGSSAVGLTAYVTRDPDTDDYVLESGALVLSDRGVCCIDEFDKMSEFARSVLHEAMEQQTVSIAKAGIIATLNARTAVLAAANPVNSRYDTSKSVVDNIDLPPTLLSRFDLIYLVLDAPDADSDRRLAQHIVSLFFKNYEDGNNQETTADADNEDADLTLTEYMAYAREKVDPVLSEEASEALVAGYLEMRRGGRGGSNMTATPRQLESLIRLAEAHARMQLKDEVDGGDVAEAIRLVKSALHMAAFDPNTGRIDMNLFAAGKSRAAEGKTELLGKVVMDKLGELGGDVRTAELMTKLRESSDADIAPGELREALRRLVETERVVMTGGGSSVRMIS</sequence>
<feature type="region of interest" description="Disordered" evidence="12">
    <location>
        <begin position="1"/>
        <end position="133"/>
    </location>
</feature>
<comment type="function">
    <text evidence="11">Acts as component of the MCM2-7 complex (MCM complex) which is the replicative helicase essential for 'once per cell cycle' DNA replication initiation and elongation in eukaryotic cells. The active ATPase sites in the MCM2-7 ring are formed through the interaction surfaces of two neighboring subunits such that a critical structure of a conserved arginine finger motif is provided in trans relative to the ATP-binding site of the Walker A box of the adjacent subunit. The six ATPase active sites, however, are likely to contribute differentially to the complex helicase activity.</text>
</comment>
<dbReference type="OMA" id="TEIGDGW"/>
<feature type="compositionally biased region" description="Low complexity" evidence="12">
    <location>
        <begin position="54"/>
        <end position="80"/>
    </location>
</feature>
<keyword evidence="15" id="KW-1185">Reference proteome</keyword>
<feature type="compositionally biased region" description="Pro residues" evidence="12">
    <location>
        <begin position="8"/>
        <end position="32"/>
    </location>
</feature>
<evidence type="ECO:0000256" key="10">
    <source>
        <dbReference type="RuleBase" id="RU004070"/>
    </source>
</evidence>
<dbReference type="InterPro" id="IPR031327">
    <property type="entry name" value="MCM"/>
</dbReference>
<dbReference type="PRINTS" id="PR01657">
    <property type="entry name" value="MCMFAMILY"/>
</dbReference>
<comment type="subcellular location">
    <subcellularLocation>
        <location evidence="1">Nucleus</location>
    </subcellularLocation>
</comment>
<keyword evidence="4 10" id="KW-0547">Nucleotide-binding</keyword>
<evidence type="ECO:0000256" key="5">
    <source>
        <dbReference type="ARBA" id="ARBA00022801"/>
    </source>
</evidence>
<gene>
    <name evidence="14" type="ORF">CHC_T00008506001</name>
</gene>
<dbReference type="Gene3D" id="2.20.28.10">
    <property type="match status" value="1"/>
</dbReference>
<evidence type="ECO:0000256" key="6">
    <source>
        <dbReference type="ARBA" id="ARBA00022806"/>
    </source>
</evidence>
<keyword evidence="8 10" id="KW-0238">DNA-binding</keyword>
<evidence type="ECO:0000256" key="11">
    <source>
        <dbReference type="RuleBase" id="RU368062"/>
    </source>
</evidence>
<dbReference type="PRINTS" id="PR01660">
    <property type="entry name" value="MCMPROTEIN4"/>
</dbReference>
<dbReference type="GeneID" id="17318994"/>
<evidence type="ECO:0000313" key="15">
    <source>
        <dbReference type="Proteomes" id="UP000012073"/>
    </source>
</evidence>
<dbReference type="GO" id="GO:0003697">
    <property type="term" value="F:single-stranded DNA binding"/>
    <property type="evidence" value="ECO:0007669"/>
    <property type="project" value="TreeGrafter"/>
</dbReference>
<dbReference type="Pfam" id="PF21128">
    <property type="entry name" value="WHD_MCM4"/>
    <property type="match status" value="1"/>
</dbReference>
<dbReference type="EC" id="3.6.4.12" evidence="11"/>
<dbReference type="Gene3D" id="3.30.1640.10">
    <property type="entry name" value="mini-chromosome maintenance (MCM) complex, chain A, domain 1"/>
    <property type="match status" value="1"/>
</dbReference>
<dbReference type="GO" id="GO:0000727">
    <property type="term" value="P:double-strand break repair via break-induced replication"/>
    <property type="evidence" value="ECO:0007669"/>
    <property type="project" value="TreeGrafter"/>
</dbReference>
<keyword evidence="7 10" id="KW-0067">ATP-binding</keyword>
<dbReference type="InterPro" id="IPR041562">
    <property type="entry name" value="MCM_lid"/>
</dbReference>
<dbReference type="KEGG" id="ccp:CHC_T00008506001"/>
<evidence type="ECO:0000313" key="14">
    <source>
        <dbReference type="EMBL" id="CDF40985.1"/>
    </source>
</evidence>
<keyword evidence="6 11" id="KW-0347">Helicase</keyword>
<dbReference type="GO" id="GO:0005634">
    <property type="term" value="C:nucleus"/>
    <property type="evidence" value="ECO:0007669"/>
    <property type="project" value="UniProtKB-SubCell"/>
</dbReference>
<dbReference type="InterPro" id="IPR018525">
    <property type="entry name" value="MCM_CS"/>
</dbReference>
<dbReference type="InterPro" id="IPR027925">
    <property type="entry name" value="MCM_N"/>
</dbReference>
<dbReference type="GO" id="GO:1902975">
    <property type="term" value="P:mitotic DNA replication initiation"/>
    <property type="evidence" value="ECO:0007669"/>
    <property type="project" value="TreeGrafter"/>
</dbReference>
<comment type="catalytic activity">
    <reaction evidence="11">
        <text>ATP + H2O = ADP + phosphate + H(+)</text>
        <dbReference type="Rhea" id="RHEA:13065"/>
        <dbReference type="ChEBI" id="CHEBI:15377"/>
        <dbReference type="ChEBI" id="CHEBI:15378"/>
        <dbReference type="ChEBI" id="CHEBI:30616"/>
        <dbReference type="ChEBI" id="CHEBI:43474"/>
        <dbReference type="ChEBI" id="CHEBI:456216"/>
        <dbReference type="EC" id="3.6.4.12"/>
    </reaction>
</comment>
<dbReference type="InterPro" id="IPR033762">
    <property type="entry name" value="MCM_OB"/>
</dbReference>
<dbReference type="SUPFAM" id="SSF50249">
    <property type="entry name" value="Nucleic acid-binding proteins"/>
    <property type="match status" value="1"/>
</dbReference>
<keyword evidence="3 11" id="KW-0235">DNA replication</keyword>
<comment type="similarity">
    <text evidence="2 10">Belongs to the MCM family.</text>
</comment>
<keyword evidence="9 11" id="KW-0539">Nucleus</keyword>
<dbReference type="Gene3D" id="3.40.50.300">
    <property type="entry name" value="P-loop containing nucleotide triphosphate hydrolases"/>
    <property type="match status" value="1"/>
</dbReference>
<dbReference type="InterPro" id="IPR027417">
    <property type="entry name" value="P-loop_NTPase"/>
</dbReference>
<keyword evidence="5 11" id="KW-0378">Hydrolase</keyword>
<evidence type="ECO:0000256" key="3">
    <source>
        <dbReference type="ARBA" id="ARBA00022705"/>
    </source>
</evidence>
<dbReference type="Gramene" id="CDF40985">
    <property type="protein sequence ID" value="CDF40985"/>
    <property type="gene ID" value="CHC_T00008506001"/>
</dbReference>
<evidence type="ECO:0000256" key="4">
    <source>
        <dbReference type="ARBA" id="ARBA00022741"/>
    </source>
</evidence>
<feature type="domain" description="MCM C-terminal AAA(+) ATPase" evidence="13">
    <location>
        <begin position="422"/>
        <end position="638"/>
    </location>
</feature>
<dbReference type="FunFam" id="3.40.50.300:FF:000217">
    <property type="entry name" value="DNA helicase"/>
    <property type="match status" value="1"/>
</dbReference>
<dbReference type="PANTHER" id="PTHR11630:SF66">
    <property type="entry name" value="DNA REPLICATION LICENSING FACTOR MCM4"/>
    <property type="match status" value="1"/>
</dbReference>
<dbReference type="PROSITE" id="PS50051">
    <property type="entry name" value="MCM_2"/>
    <property type="match status" value="1"/>
</dbReference>
<dbReference type="STRING" id="2769.R7QUI7"/>
<dbReference type="SUPFAM" id="SSF52540">
    <property type="entry name" value="P-loop containing nucleoside triphosphate hydrolases"/>
    <property type="match status" value="1"/>
</dbReference>
<comment type="subunit">
    <text evidence="11">Component of the MCM2-7 complex.</text>
</comment>
<protein>
    <recommendedName>
        <fullName evidence="11">DNA replication licensing factor MCM4</fullName>
        <ecNumber evidence="11">3.6.4.12</ecNumber>
    </recommendedName>
</protein>
<dbReference type="InterPro" id="IPR012340">
    <property type="entry name" value="NA-bd_OB-fold"/>
</dbReference>
<feature type="compositionally biased region" description="Pro residues" evidence="12">
    <location>
        <begin position="40"/>
        <end position="53"/>
    </location>
</feature>
<dbReference type="Pfam" id="PF17855">
    <property type="entry name" value="MCM_lid"/>
    <property type="match status" value="1"/>
</dbReference>
<dbReference type="Gene3D" id="2.40.50.140">
    <property type="entry name" value="Nucleic acid-binding proteins"/>
    <property type="match status" value="1"/>
</dbReference>
<proteinExistence type="inferred from homology"/>
<evidence type="ECO:0000256" key="1">
    <source>
        <dbReference type="ARBA" id="ARBA00004123"/>
    </source>
</evidence>
<dbReference type="GO" id="GO:0017116">
    <property type="term" value="F:single-stranded DNA helicase activity"/>
    <property type="evidence" value="ECO:0007669"/>
    <property type="project" value="TreeGrafter"/>
</dbReference>
<dbReference type="GO" id="GO:0042555">
    <property type="term" value="C:MCM complex"/>
    <property type="evidence" value="ECO:0007669"/>
    <property type="project" value="UniProtKB-UniRule"/>
</dbReference>
<evidence type="ECO:0000256" key="12">
    <source>
        <dbReference type="SAM" id="MobiDB-lite"/>
    </source>
</evidence>
<dbReference type="Pfam" id="PF14551">
    <property type="entry name" value="MCM_N"/>
    <property type="match status" value="1"/>
</dbReference>
<dbReference type="SMART" id="SM00350">
    <property type="entry name" value="MCM"/>
    <property type="match status" value="1"/>
</dbReference>
<dbReference type="Pfam" id="PF00493">
    <property type="entry name" value="MCM"/>
    <property type="match status" value="1"/>
</dbReference>
<evidence type="ECO:0000256" key="2">
    <source>
        <dbReference type="ARBA" id="ARBA00008010"/>
    </source>
</evidence>
<dbReference type="PhylomeDB" id="R7QUI7"/>
<reference evidence="15" key="1">
    <citation type="journal article" date="2013" name="Proc. Natl. Acad. Sci. U.S.A.">
        <title>Genome structure and metabolic features in the red seaweed Chondrus crispus shed light on evolution of the Archaeplastida.</title>
        <authorList>
            <person name="Collen J."/>
            <person name="Porcel B."/>
            <person name="Carre W."/>
            <person name="Ball S.G."/>
            <person name="Chaparro C."/>
            <person name="Tonon T."/>
            <person name="Barbeyron T."/>
            <person name="Michel G."/>
            <person name="Noel B."/>
            <person name="Valentin K."/>
            <person name="Elias M."/>
            <person name="Artiguenave F."/>
            <person name="Arun A."/>
            <person name="Aury J.M."/>
            <person name="Barbosa-Neto J.F."/>
            <person name="Bothwell J.H."/>
            <person name="Bouget F.Y."/>
            <person name="Brillet L."/>
            <person name="Cabello-Hurtado F."/>
            <person name="Capella-Gutierrez S."/>
            <person name="Charrier B."/>
            <person name="Cladiere L."/>
            <person name="Cock J.M."/>
            <person name="Coelho S.M."/>
            <person name="Colleoni C."/>
            <person name="Czjzek M."/>
            <person name="Da Silva C."/>
            <person name="Delage L."/>
            <person name="Denoeud F."/>
            <person name="Deschamps P."/>
            <person name="Dittami S.M."/>
            <person name="Gabaldon T."/>
            <person name="Gachon C.M."/>
            <person name="Groisillier A."/>
            <person name="Herve C."/>
            <person name="Jabbari K."/>
            <person name="Katinka M."/>
            <person name="Kloareg B."/>
            <person name="Kowalczyk N."/>
            <person name="Labadie K."/>
            <person name="Leblanc C."/>
            <person name="Lopez P.J."/>
            <person name="McLachlan D.H."/>
            <person name="Meslet-Cladiere L."/>
            <person name="Moustafa A."/>
            <person name="Nehr Z."/>
            <person name="Nyvall Collen P."/>
            <person name="Panaud O."/>
            <person name="Partensky F."/>
            <person name="Poulain J."/>
            <person name="Rensing S.A."/>
            <person name="Rousvoal S."/>
            <person name="Samson G."/>
            <person name="Symeonidi A."/>
            <person name="Weissenbach J."/>
            <person name="Zambounis A."/>
            <person name="Wincker P."/>
            <person name="Boyen C."/>
        </authorList>
    </citation>
    <scope>NUCLEOTIDE SEQUENCE [LARGE SCALE GENOMIC DNA]</scope>
    <source>
        <strain evidence="15">cv. Stackhouse</strain>
    </source>
</reference>
<dbReference type="RefSeq" id="XP_005711279.1">
    <property type="nucleotide sequence ID" value="XM_005711222.1"/>
</dbReference>
<evidence type="ECO:0000256" key="9">
    <source>
        <dbReference type="ARBA" id="ARBA00023242"/>
    </source>
</evidence>
<dbReference type="GO" id="GO:0016887">
    <property type="term" value="F:ATP hydrolysis activity"/>
    <property type="evidence" value="ECO:0007669"/>
    <property type="project" value="RHEA"/>
</dbReference>
<evidence type="ECO:0000259" key="13">
    <source>
        <dbReference type="PROSITE" id="PS50051"/>
    </source>
</evidence>
<organism evidence="14 15">
    <name type="scientific">Chondrus crispus</name>
    <name type="common">Carrageen Irish moss</name>
    <name type="synonym">Polymorpha crispa</name>
    <dbReference type="NCBI Taxonomy" id="2769"/>
    <lineage>
        <taxon>Eukaryota</taxon>
        <taxon>Rhodophyta</taxon>
        <taxon>Florideophyceae</taxon>
        <taxon>Rhodymeniophycidae</taxon>
        <taxon>Gigartinales</taxon>
        <taxon>Gigartinaceae</taxon>
        <taxon>Chondrus</taxon>
    </lineage>
</organism>
<dbReference type="EMBL" id="HG002294">
    <property type="protein sequence ID" value="CDF40985.1"/>
    <property type="molecule type" value="Genomic_DNA"/>
</dbReference>
<dbReference type="PANTHER" id="PTHR11630">
    <property type="entry name" value="DNA REPLICATION LICENSING FACTOR MCM FAMILY MEMBER"/>
    <property type="match status" value="1"/>
</dbReference>
<dbReference type="AlphaFoldDB" id="R7QUI7"/>
<dbReference type="OrthoDB" id="10251574at2759"/>
<dbReference type="FunFam" id="2.20.28.10:FF:000003">
    <property type="entry name" value="DNA helicase"/>
    <property type="match status" value="1"/>
</dbReference>
<dbReference type="Pfam" id="PF17207">
    <property type="entry name" value="MCM_OB"/>
    <property type="match status" value="1"/>
</dbReference>
<dbReference type="Proteomes" id="UP000012073">
    <property type="component" value="Unassembled WGS sequence"/>
</dbReference>
<evidence type="ECO:0000256" key="8">
    <source>
        <dbReference type="ARBA" id="ARBA00023125"/>
    </source>
</evidence>
<dbReference type="InterPro" id="IPR001208">
    <property type="entry name" value="MCM_dom"/>
</dbReference>